<evidence type="ECO:0000313" key="2">
    <source>
        <dbReference type="Proteomes" id="UP000594464"/>
    </source>
</evidence>
<organism evidence="1 2">
    <name type="scientific">Candidatus Nitrohelix vancouverensis</name>
    <dbReference type="NCBI Taxonomy" id="2705534"/>
    <lineage>
        <taxon>Bacteria</taxon>
        <taxon>Pseudomonadati</taxon>
        <taxon>Nitrospinota/Tectimicrobiota group</taxon>
        <taxon>Nitrospinota</taxon>
        <taxon>Nitrospinia</taxon>
        <taxon>Nitrospinales</taxon>
        <taxon>Nitrospinaceae</taxon>
        <taxon>Candidatus Nitrohelix</taxon>
    </lineage>
</organism>
<dbReference type="EMBL" id="CP048620">
    <property type="protein sequence ID" value="QPJ64318.1"/>
    <property type="molecule type" value="Genomic_DNA"/>
</dbReference>
<name>A0A7T0C0J3_9BACT</name>
<protein>
    <submittedName>
        <fullName evidence="1">Uncharacterized protein</fullName>
    </submittedName>
</protein>
<evidence type="ECO:0000313" key="1">
    <source>
        <dbReference type="EMBL" id="QPJ64318.1"/>
    </source>
</evidence>
<dbReference type="AlphaFoldDB" id="A0A7T0C0J3"/>
<dbReference type="Proteomes" id="UP000594464">
    <property type="component" value="Chromosome"/>
</dbReference>
<gene>
    <name evidence="1" type="ORF">G3M78_02460</name>
</gene>
<sequence>MTDQFSSGKIETELLDRYQNEFTSSPEWAFPSKQWDNSKNPLRKPFPPSIPFVGKNYNQAPKKIVLYASAENLAHYERKPETIPDFLCDDRAWNRHRAANVEGWDKFFPRLHIGPVENGSLLCAVLFICNSLGLDSPKDPKLFLENLAVANLGKFSIAGNKSVDYAGNIRMLKPSLPFFQVDLEVLQPDILILPKTMHAHQIVRDLISEIVPNTHVIPVLQFNSTVVNIHLKRNDLQAIELAAQYKGTVLEEWTNHLTGYRKGYPFRYYSELESI</sequence>
<reference evidence="2" key="1">
    <citation type="submission" date="2020-02" db="EMBL/GenBank/DDBJ databases">
        <title>Genomic and physiological characterization of two novel Nitrospinaceae genera.</title>
        <authorList>
            <person name="Mueller A.J."/>
            <person name="Jung M.-Y."/>
            <person name="Strachan C.R."/>
            <person name="Herbold C.W."/>
            <person name="Kirkegaard R.H."/>
            <person name="Daims H."/>
        </authorList>
    </citation>
    <scope>NUCLEOTIDE SEQUENCE [LARGE SCALE GENOMIC DNA]</scope>
</reference>
<proteinExistence type="predicted"/>
<dbReference type="KEGG" id="nva:G3M78_02460"/>
<accession>A0A7T0C0J3</accession>